<name>A0A8J7P2D4_ATRSP</name>
<accession>A0A8J7P2D4</accession>
<evidence type="ECO:0000256" key="4">
    <source>
        <dbReference type="SAM" id="MobiDB-lite"/>
    </source>
</evidence>
<dbReference type="AlphaFoldDB" id="A0A8J7P2D4"/>
<feature type="compositionally biased region" description="Low complexity" evidence="4">
    <location>
        <begin position="198"/>
        <end position="208"/>
    </location>
</feature>
<dbReference type="GO" id="GO:0006383">
    <property type="term" value="P:transcription by RNA polymerase III"/>
    <property type="evidence" value="ECO:0007669"/>
    <property type="project" value="InterPro"/>
</dbReference>
<evidence type="ECO:0000256" key="2">
    <source>
        <dbReference type="ARBA" id="ARBA00008352"/>
    </source>
</evidence>
<feature type="region of interest" description="Disordered" evidence="4">
    <location>
        <begin position="198"/>
        <end position="222"/>
    </location>
</feature>
<feature type="compositionally biased region" description="Acidic residues" evidence="4">
    <location>
        <begin position="854"/>
        <end position="871"/>
    </location>
</feature>
<dbReference type="Pfam" id="PF11705">
    <property type="entry name" value="RNA_pol_3_Rpc31"/>
    <property type="match status" value="1"/>
</dbReference>
<feature type="region of interest" description="Disordered" evidence="4">
    <location>
        <begin position="774"/>
        <end position="871"/>
    </location>
</feature>
<keyword evidence="6" id="KW-1185">Reference proteome</keyword>
<feature type="non-terminal residue" evidence="5">
    <location>
        <position position="871"/>
    </location>
</feature>
<evidence type="ECO:0000256" key="1">
    <source>
        <dbReference type="ARBA" id="ARBA00004123"/>
    </source>
</evidence>
<proteinExistence type="inferred from homology"/>
<comment type="subcellular location">
    <subcellularLocation>
        <location evidence="1">Nucleus</location>
    </subcellularLocation>
</comment>
<keyword evidence="3" id="KW-0539">Nucleus</keyword>
<dbReference type="GO" id="GO:0005666">
    <property type="term" value="C:RNA polymerase III complex"/>
    <property type="evidence" value="ECO:0007669"/>
    <property type="project" value="TreeGrafter"/>
</dbReference>
<feature type="compositionally biased region" description="Basic and acidic residues" evidence="4">
    <location>
        <begin position="793"/>
        <end position="813"/>
    </location>
</feature>
<feature type="compositionally biased region" description="Low complexity" evidence="4">
    <location>
        <begin position="337"/>
        <end position="354"/>
    </location>
</feature>
<evidence type="ECO:0000313" key="6">
    <source>
        <dbReference type="Proteomes" id="UP000736164"/>
    </source>
</evidence>
<evidence type="ECO:0000313" key="5">
    <source>
        <dbReference type="EMBL" id="MBN3323121.1"/>
    </source>
</evidence>
<dbReference type="Proteomes" id="UP000736164">
    <property type="component" value="Unassembled WGS sequence"/>
</dbReference>
<gene>
    <name evidence="5" type="primary">Mef2d_1</name>
    <name evidence="5" type="ORF">GTO95_0009548</name>
</gene>
<comment type="similarity">
    <text evidence="2">Belongs to the eukaryotic RPC7 RNA polymerase subunit family.</text>
</comment>
<dbReference type="InterPro" id="IPR024661">
    <property type="entry name" value="RNA_pol_III_Rpc31"/>
</dbReference>
<feature type="compositionally biased region" description="Acidic residues" evidence="4">
    <location>
        <begin position="814"/>
        <end position="846"/>
    </location>
</feature>
<dbReference type="PANTHER" id="PTHR15367:SF4">
    <property type="entry name" value="DNA-DIRECTED RNA POLYMERASE III SUBUNIT RPC7-LIKE"/>
    <property type="match status" value="1"/>
</dbReference>
<reference evidence="5" key="1">
    <citation type="journal article" date="2021" name="Cell">
        <title>Tracing the genetic footprints of vertebrate landing in non-teleost ray-finned fishes.</title>
        <authorList>
            <person name="Bi X."/>
            <person name="Wang K."/>
            <person name="Yang L."/>
            <person name="Pan H."/>
            <person name="Jiang H."/>
            <person name="Wei Q."/>
            <person name="Fang M."/>
            <person name="Yu H."/>
            <person name="Zhu C."/>
            <person name="Cai Y."/>
            <person name="He Y."/>
            <person name="Gan X."/>
            <person name="Zeng H."/>
            <person name="Yu D."/>
            <person name="Zhu Y."/>
            <person name="Jiang H."/>
            <person name="Qiu Q."/>
            <person name="Yang H."/>
            <person name="Zhang Y.E."/>
            <person name="Wang W."/>
            <person name="Zhu M."/>
            <person name="He S."/>
            <person name="Zhang G."/>
        </authorList>
    </citation>
    <scope>NUCLEOTIDE SEQUENCE</scope>
    <source>
        <strain evidence="5">Allg_001</strain>
    </source>
</reference>
<feature type="region of interest" description="Disordered" evidence="4">
    <location>
        <begin position="313"/>
        <end position="392"/>
    </location>
</feature>
<dbReference type="EMBL" id="JAAWVO010063262">
    <property type="protein sequence ID" value="MBN3323121.1"/>
    <property type="molecule type" value="Genomic_DNA"/>
</dbReference>
<evidence type="ECO:0000256" key="3">
    <source>
        <dbReference type="ARBA" id="ARBA00023242"/>
    </source>
</evidence>
<protein>
    <submittedName>
        <fullName evidence="5">MEF2D factor</fullName>
    </submittedName>
</protein>
<comment type="caution">
    <text evidence="5">The sequence shown here is derived from an EMBL/GenBank/DDBJ whole genome shotgun (WGS) entry which is preliminary data.</text>
</comment>
<dbReference type="PANTHER" id="PTHR15367">
    <property type="entry name" value="DNA-DIRECTED RNA POLYMERASE III"/>
    <property type="match status" value="1"/>
</dbReference>
<sequence length="871" mass="94882">MMQSYRLSRWARGEQHDDDDDGFFIRLLVRCPFCAVSDSAFSSCWGVMWLGRIKNERRSAAQRNRWRHTQSAVPPPTFSMPVTVPVSNQNALQFSNPSGALVTTSFVTSSLSDPRLLSPQQPALQRNTVSPGLPQRPASAVSSTAGYFIALSNINVLCLLSGALLGGDLNNSNGACPSPVANGYISARASPGLLSVSNGSSLGKVGPSKSPPPPSAQMVNSRKPDLRVITSQSGKGLMQLTDEELELVSENAPRLGGSQVTQPLTTPVVSVATPSLLAQGLPFSAMPTAYNTGPALGKQIGAVQQPAIVQRCKGSGVRVPKPPEPTHAHAQNQPGLSRRGPASVSAAGGAAVRAKSGPWVGTKRPPERKREALVSPPSGNTGREMSSGCEAFPPESPPVCERQAGYIVSGILSILAKKKVTPCLTKTRGIRGVLLVFSILAFCISISISAFACKAVCHDSPQDGGVFYTKYSGANILCLGFLAGAETSVKPEVGYVRRDSCRRFCSRRAVPLQKSTYSVQEFRSPLFKRFLTGTEDVQPLSVNCAAKSPTADKQVPKLRESDFSAFNIWGRQRLWTAQDTTGGDNSACPLSTYWTCDEGSEISVEDFEVAWVCPLSQPTPNPEPRTRTLPWALPEAGMLAAQCAVLRHCTSSRHRQRAGCRNALKRSEYFNKKKGCPLRVLAMAGRGRGRGRGQMSFNVEAMGLGKGEPLPPSTLQPTPLFPPPPKGFSRGLVAAVCRVWEGAAIVTPCVRVCVSDWNRLPRELRIRVRKPPKETVKRKVKEPLQVPKRSQQKRVDKEEIIRKLETLEKKEQEVSSEEEEEEKKQEEEEQENEEEYDEEEFEEETDYVMSYFDNGEDFGADSDDNMDEAIY</sequence>
<feature type="non-terminal residue" evidence="5">
    <location>
        <position position="1"/>
    </location>
</feature>
<organism evidence="5 6">
    <name type="scientific">Atractosteus spatula</name>
    <name type="common">Alligator gar</name>
    <name type="synonym">Lepisosteus spatula</name>
    <dbReference type="NCBI Taxonomy" id="7917"/>
    <lineage>
        <taxon>Eukaryota</taxon>
        <taxon>Metazoa</taxon>
        <taxon>Chordata</taxon>
        <taxon>Craniata</taxon>
        <taxon>Vertebrata</taxon>
        <taxon>Euteleostomi</taxon>
        <taxon>Actinopterygii</taxon>
        <taxon>Neopterygii</taxon>
        <taxon>Holostei</taxon>
        <taxon>Semionotiformes</taxon>
        <taxon>Lepisosteidae</taxon>
        <taxon>Atractosteus</taxon>
    </lineage>
</organism>